<dbReference type="Proteomes" id="UP000015105">
    <property type="component" value="Chromosome 1D"/>
</dbReference>
<reference evidence="3" key="1">
    <citation type="journal article" date="2014" name="Science">
        <title>Ancient hybridizations among the ancestral genomes of bread wheat.</title>
        <authorList>
            <consortium name="International Wheat Genome Sequencing Consortium,"/>
            <person name="Marcussen T."/>
            <person name="Sandve S.R."/>
            <person name="Heier L."/>
            <person name="Spannagl M."/>
            <person name="Pfeifer M."/>
            <person name="Jakobsen K.S."/>
            <person name="Wulff B.B."/>
            <person name="Steuernagel B."/>
            <person name="Mayer K.F."/>
            <person name="Olsen O.A."/>
        </authorList>
    </citation>
    <scope>NUCLEOTIDE SEQUENCE [LARGE SCALE GENOMIC DNA]</scope>
    <source>
        <strain evidence="3">cv. AL8/78</strain>
    </source>
</reference>
<evidence type="ECO:0008006" key="4">
    <source>
        <dbReference type="Google" id="ProtNLM"/>
    </source>
</evidence>
<comment type="similarity">
    <text evidence="1">Belongs to the glycosyl hydrolase 35 family.</text>
</comment>
<dbReference type="SUPFAM" id="SSF51445">
    <property type="entry name" value="(Trans)glycosidases"/>
    <property type="match status" value="1"/>
</dbReference>
<protein>
    <recommendedName>
        <fullName evidence="4">Beta-galactosidase</fullName>
    </recommendedName>
</protein>
<dbReference type="PANTHER" id="PTHR23421">
    <property type="entry name" value="BETA-GALACTOSIDASE RELATED"/>
    <property type="match status" value="1"/>
</dbReference>
<reference evidence="2" key="5">
    <citation type="journal article" date="2021" name="G3 (Bethesda)">
        <title>Aegilops tauschii genome assembly Aet v5.0 features greater sequence contiguity and improved annotation.</title>
        <authorList>
            <person name="Wang L."/>
            <person name="Zhu T."/>
            <person name="Rodriguez J.C."/>
            <person name="Deal K.R."/>
            <person name="Dubcovsky J."/>
            <person name="McGuire P.E."/>
            <person name="Lux T."/>
            <person name="Spannagl M."/>
            <person name="Mayer K.F.X."/>
            <person name="Baldrich P."/>
            <person name="Meyers B.C."/>
            <person name="Huo N."/>
            <person name="Gu Y.Q."/>
            <person name="Zhou H."/>
            <person name="Devos K.M."/>
            <person name="Bennetzen J.L."/>
            <person name="Unver T."/>
            <person name="Budak H."/>
            <person name="Gulick P.J."/>
            <person name="Galiba G."/>
            <person name="Kalapos B."/>
            <person name="Nelson D.R."/>
            <person name="Li P."/>
            <person name="You F.M."/>
            <person name="Luo M.C."/>
            <person name="Dvorak J."/>
        </authorList>
    </citation>
    <scope>NUCLEOTIDE SEQUENCE [LARGE SCALE GENOMIC DNA]</scope>
    <source>
        <strain evidence="2">cv. AL8/78</strain>
    </source>
</reference>
<dbReference type="GO" id="GO:0004553">
    <property type="term" value="F:hydrolase activity, hydrolyzing O-glycosyl compounds"/>
    <property type="evidence" value="ECO:0007669"/>
    <property type="project" value="InterPro"/>
</dbReference>
<organism evidence="2 3">
    <name type="scientific">Aegilops tauschii subsp. strangulata</name>
    <name type="common">Goatgrass</name>
    <dbReference type="NCBI Taxonomy" id="200361"/>
    <lineage>
        <taxon>Eukaryota</taxon>
        <taxon>Viridiplantae</taxon>
        <taxon>Streptophyta</taxon>
        <taxon>Embryophyta</taxon>
        <taxon>Tracheophyta</taxon>
        <taxon>Spermatophyta</taxon>
        <taxon>Magnoliopsida</taxon>
        <taxon>Liliopsida</taxon>
        <taxon>Poales</taxon>
        <taxon>Poaceae</taxon>
        <taxon>BOP clade</taxon>
        <taxon>Pooideae</taxon>
        <taxon>Triticodae</taxon>
        <taxon>Triticeae</taxon>
        <taxon>Triticinae</taxon>
        <taxon>Aegilops</taxon>
    </lineage>
</organism>
<name>A0A452Z6E4_AEGTS</name>
<reference evidence="2" key="3">
    <citation type="journal article" date="2017" name="Nature">
        <title>Genome sequence of the progenitor of the wheat D genome Aegilops tauschii.</title>
        <authorList>
            <person name="Luo M.C."/>
            <person name="Gu Y.Q."/>
            <person name="Puiu D."/>
            <person name="Wang H."/>
            <person name="Twardziok S.O."/>
            <person name="Deal K.R."/>
            <person name="Huo N."/>
            <person name="Zhu T."/>
            <person name="Wang L."/>
            <person name="Wang Y."/>
            <person name="McGuire P.E."/>
            <person name="Liu S."/>
            <person name="Long H."/>
            <person name="Ramasamy R.K."/>
            <person name="Rodriguez J.C."/>
            <person name="Van S.L."/>
            <person name="Yuan L."/>
            <person name="Wang Z."/>
            <person name="Xia Z."/>
            <person name="Xiao L."/>
            <person name="Anderson O.D."/>
            <person name="Ouyang S."/>
            <person name="Liang Y."/>
            <person name="Zimin A.V."/>
            <person name="Pertea G."/>
            <person name="Qi P."/>
            <person name="Bennetzen J.L."/>
            <person name="Dai X."/>
            <person name="Dawson M.W."/>
            <person name="Muller H.G."/>
            <person name="Kugler K."/>
            <person name="Rivarola-Duarte L."/>
            <person name="Spannagl M."/>
            <person name="Mayer K.F.X."/>
            <person name="Lu F.H."/>
            <person name="Bevan M.W."/>
            <person name="Leroy P."/>
            <person name="Li P."/>
            <person name="You F.M."/>
            <person name="Sun Q."/>
            <person name="Liu Z."/>
            <person name="Lyons E."/>
            <person name="Wicker T."/>
            <person name="Salzberg S.L."/>
            <person name="Devos K.M."/>
            <person name="Dvorak J."/>
        </authorList>
    </citation>
    <scope>NUCLEOTIDE SEQUENCE [LARGE SCALE GENOMIC DNA]</scope>
    <source>
        <strain evidence="2">cv. AL8/78</strain>
    </source>
</reference>
<evidence type="ECO:0000313" key="2">
    <source>
        <dbReference type="EnsemblPlants" id="AET1Gv20646400.6"/>
    </source>
</evidence>
<keyword evidence="3" id="KW-1185">Reference proteome</keyword>
<dbReference type="GO" id="GO:0005975">
    <property type="term" value="P:carbohydrate metabolic process"/>
    <property type="evidence" value="ECO:0007669"/>
    <property type="project" value="InterPro"/>
</dbReference>
<reference evidence="2" key="4">
    <citation type="submission" date="2019-03" db="UniProtKB">
        <authorList>
            <consortium name="EnsemblPlants"/>
        </authorList>
    </citation>
    <scope>IDENTIFICATION</scope>
</reference>
<evidence type="ECO:0000313" key="3">
    <source>
        <dbReference type="Proteomes" id="UP000015105"/>
    </source>
</evidence>
<dbReference type="InterPro" id="IPR017853">
    <property type="entry name" value="GH"/>
</dbReference>
<evidence type="ECO:0000256" key="1">
    <source>
        <dbReference type="ARBA" id="ARBA00009809"/>
    </source>
</evidence>
<reference evidence="3" key="2">
    <citation type="journal article" date="2017" name="Nat. Plants">
        <title>The Aegilops tauschii genome reveals multiple impacts of transposons.</title>
        <authorList>
            <person name="Zhao G."/>
            <person name="Zou C."/>
            <person name="Li K."/>
            <person name="Wang K."/>
            <person name="Li T."/>
            <person name="Gao L."/>
            <person name="Zhang X."/>
            <person name="Wang H."/>
            <person name="Yang Z."/>
            <person name="Liu X."/>
            <person name="Jiang W."/>
            <person name="Mao L."/>
            <person name="Kong X."/>
            <person name="Jiao Y."/>
            <person name="Jia J."/>
        </authorList>
    </citation>
    <scope>NUCLEOTIDE SEQUENCE [LARGE SCALE GENOMIC DNA]</scope>
    <source>
        <strain evidence="3">cv. AL8/78</strain>
    </source>
</reference>
<dbReference type="Gramene" id="AET1Gv20646400.6">
    <property type="protein sequence ID" value="AET1Gv20646400.6"/>
    <property type="gene ID" value="AET1Gv20646400"/>
</dbReference>
<dbReference type="AlphaFoldDB" id="A0A452Z6E4"/>
<proteinExistence type="inferred from homology"/>
<accession>A0A452Z6E4</accession>
<dbReference type="InterPro" id="IPR001944">
    <property type="entry name" value="Glycoside_Hdrlase_35"/>
</dbReference>
<dbReference type="EnsemblPlants" id="AET1Gv20646400.6">
    <property type="protein sequence ID" value="AET1Gv20646400.6"/>
    <property type="gene ID" value="AET1Gv20646400"/>
</dbReference>
<sequence>RYVRWAAEMAVGLQTGVPWMMCKQNDAPDPIVSVHYYIVSPSKPALWTENWTTRYVAISQLTWFWIFSSEIVRKCARIRDVACCPDHLPRWPRRVEDGRRNLRRSLILR</sequence>